<dbReference type="AlphaFoldDB" id="A0A1J1HVI1"/>
<proteinExistence type="predicted"/>
<protein>
    <submittedName>
        <fullName evidence="1">CLUMA_CG005217, isoform A</fullName>
    </submittedName>
</protein>
<evidence type="ECO:0000313" key="1">
    <source>
        <dbReference type="EMBL" id="CRK91562.1"/>
    </source>
</evidence>
<dbReference type="EMBL" id="CVRI01000021">
    <property type="protein sequence ID" value="CRK91562.1"/>
    <property type="molecule type" value="Genomic_DNA"/>
</dbReference>
<dbReference type="OrthoDB" id="7800053at2759"/>
<keyword evidence="2" id="KW-1185">Reference proteome</keyword>
<organism evidence="1 2">
    <name type="scientific">Clunio marinus</name>
    <dbReference type="NCBI Taxonomy" id="568069"/>
    <lineage>
        <taxon>Eukaryota</taxon>
        <taxon>Metazoa</taxon>
        <taxon>Ecdysozoa</taxon>
        <taxon>Arthropoda</taxon>
        <taxon>Hexapoda</taxon>
        <taxon>Insecta</taxon>
        <taxon>Pterygota</taxon>
        <taxon>Neoptera</taxon>
        <taxon>Endopterygota</taxon>
        <taxon>Diptera</taxon>
        <taxon>Nematocera</taxon>
        <taxon>Chironomoidea</taxon>
        <taxon>Chironomidae</taxon>
        <taxon>Clunio</taxon>
    </lineage>
</organism>
<reference evidence="1 2" key="1">
    <citation type="submission" date="2015-04" db="EMBL/GenBank/DDBJ databases">
        <authorList>
            <person name="Syromyatnikov M.Y."/>
            <person name="Popov V.N."/>
        </authorList>
    </citation>
    <scope>NUCLEOTIDE SEQUENCE [LARGE SCALE GENOMIC DNA]</scope>
</reference>
<evidence type="ECO:0000313" key="2">
    <source>
        <dbReference type="Proteomes" id="UP000183832"/>
    </source>
</evidence>
<name>A0A1J1HVI1_9DIPT</name>
<gene>
    <name evidence="1" type="ORF">CLUMA_CG005217</name>
</gene>
<accession>A0A1J1HVI1</accession>
<dbReference type="Proteomes" id="UP000183832">
    <property type="component" value="Unassembled WGS sequence"/>
</dbReference>
<sequence length="292" mass="33986">MGRKKKSLLEVSDKTFKQRIAKLKIGKKKLLNLMPTTYTMPSTSYKQIEFVSDSIDTLQASTQTASMASDTNKTVGLNISEINKKLQIIKDDLKTIKESQQTILFKFNDLKKEFKNLSSALRSHDSSLLLPETEDTSFVPEPINSMERLNDLERRLINYNKNPSLDNDFVILRNKLINYYSKKIYNQDARTNPKNGLASSLMKIYFSEDFRKNIGWTDHKDRIPFKKYCGHIMLVRDIVNKKAVGTYSGYEEAAKAVYNFQRRYHESANAFKRMRKTEHDQRSYDDSLINFL</sequence>